<dbReference type="Pfam" id="PF13809">
    <property type="entry name" value="Tubulin_2"/>
    <property type="match status" value="1"/>
</dbReference>
<dbReference type="Proteomes" id="UP000323522">
    <property type="component" value="Chromosome"/>
</dbReference>
<evidence type="ECO:0000313" key="2">
    <source>
        <dbReference type="EMBL" id="QEM99921.1"/>
    </source>
</evidence>
<reference evidence="2 3" key="1">
    <citation type="submission" date="2019-02" db="EMBL/GenBank/DDBJ databases">
        <title>Complete Genome Sequence and Methylome Analysis of Sphaerotilus natans subsp. sulfidivorans D-507.</title>
        <authorList>
            <person name="Fomenkov A."/>
            <person name="Gridneva E."/>
            <person name="Smolyakov D."/>
            <person name="Dubinina G."/>
            <person name="Vincze T."/>
            <person name="Grabovich M."/>
            <person name="Roberts R.J."/>
        </authorList>
    </citation>
    <scope>NUCLEOTIDE SEQUENCE [LARGE SCALE GENOMIC DNA]</scope>
    <source>
        <strain evidence="2 3">D-507</strain>
    </source>
</reference>
<proteinExistence type="predicted"/>
<dbReference type="KEGG" id="snn:EWH46_03415"/>
<feature type="compositionally biased region" description="Acidic residues" evidence="1">
    <location>
        <begin position="786"/>
        <end position="799"/>
    </location>
</feature>
<evidence type="ECO:0000256" key="1">
    <source>
        <dbReference type="SAM" id="MobiDB-lite"/>
    </source>
</evidence>
<dbReference type="OrthoDB" id="9149774at2"/>
<evidence type="ECO:0000313" key="3">
    <source>
        <dbReference type="Proteomes" id="UP000323522"/>
    </source>
</evidence>
<dbReference type="EMBL" id="CP035708">
    <property type="protein sequence ID" value="QEM99921.1"/>
    <property type="molecule type" value="Genomic_DNA"/>
</dbReference>
<name>A0A5C1Q1H8_9BURK</name>
<feature type="region of interest" description="Disordered" evidence="1">
    <location>
        <begin position="774"/>
        <end position="809"/>
    </location>
</feature>
<accession>A0A5C1Q1H8</accession>
<sequence length="1034" mass="113497">MPRDYPVIPGAMRGDPAAGGWRFAGTIATAGRQCCRDRHDDIAGYDADMNHLYLGLGGAGVRVWQALCRRLACRIEPAGRRAVLEPLLIDTDPKEFRDEAPGWRHLGSSLVPPAQQRLLLGASAAELHALLRARPELRACLAPEGLDWEARLLELGAFDAPLSQVAARLPGWPSRRLGRLLLAHGQGRVRLALDAVSQALQARHTHPSLTLHLVVQLGGATGAGLLIDLLQLLRQHPPATRCSVHLHALLPQDDTAAGRPAPLAEIQAYAVLRELQAAAQEGLFELCLLSARTDERGLQPLDAAGREQRLADWIFQRVSGEPEWLTPPRAAGQATRRGEFAAFGLAERAADRVELRSHLSHELLLRLLAQLRYNHWRPGLGFVTHPRPVPVEAMDAMETLLVGWGLSEAHLQLAAPLPEIDGDSPPGTPIEQEWQALEAHYRQLIELVAPARRATELRRLFEQGLEERFRGQGIDAAFDLPDHALRRRAVVVRQRVESTLWEDWREGRRALHECGQLLAAVLADLADRIEPLRQEQHGLETQAALLWQQIEAAEQAAAVRPGMLARLRGQAAPVDVEALIERLREYALARTRSAAVTLTLRLVAEIEAQLTTLQGMIDAGEMELAALVETTDAAAAAALPPARPEAGESRLETRELLNHWRQQLITRETMQREHLRVLRAGLFARLGEQASFRIFAQRIGEAATCDALLAACAQRLPPAQLQPVAAGAWDAWLAGLQAEPERLAREQAALRAQAAVSLLWSSEEAPGASIQECLRVPAPPEPGEAPADETDAADEDEGGGEVAARTATRPVPTLLPADLARLLRRPGGAGTAPALQMRAEGEGALVLMRLVRGLPLQALRPVQELHRLHEAHRLQAGRAALWLQLDEAACLPELLAVDVQAQQARARTVVLLAEALGLLRHEPEPLTGAPVLVHVSLDADGFEIARVRLGRDPLEAVDQARERVLHDLFDEVCAELQSGRHGSPEAIAGLRDRMRDRIEMLRRQSPPTQWDTISRDWNEAAREAMKLIRQECPR</sequence>
<gene>
    <name evidence="2" type="ORF">EWH46_03415</name>
</gene>
<protein>
    <submittedName>
        <fullName evidence="2">Uncharacterized protein</fullName>
    </submittedName>
</protein>
<organism evidence="2 3">
    <name type="scientific">Sphaerotilus sulfidivorans</name>
    <dbReference type="NCBI Taxonomy" id="639200"/>
    <lineage>
        <taxon>Bacteria</taxon>
        <taxon>Pseudomonadati</taxon>
        <taxon>Pseudomonadota</taxon>
        <taxon>Betaproteobacteria</taxon>
        <taxon>Burkholderiales</taxon>
        <taxon>Sphaerotilaceae</taxon>
        <taxon>Sphaerotilus</taxon>
    </lineage>
</organism>
<dbReference type="AlphaFoldDB" id="A0A5C1Q1H8"/>
<dbReference type="InterPro" id="IPR025904">
    <property type="entry name" value="Tubulin-like"/>
</dbReference>